<dbReference type="CDD" id="cd00067">
    <property type="entry name" value="GAL4"/>
    <property type="match status" value="1"/>
</dbReference>
<protein>
    <recommendedName>
        <fullName evidence="3">Zn(2)-C6 fungal-type domain-containing protein</fullName>
    </recommendedName>
</protein>
<dbReference type="EMBL" id="CP017814">
    <property type="protein sequence ID" value="APA05905.1"/>
    <property type="molecule type" value="Genomic_DNA"/>
</dbReference>
<reference evidence="5" key="1">
    <citation type="journal article" date="2017" name="Genome Biol. Evol.">
        <title>The complete genome sequence of the phytopathogenic fungus Sclerotinia sclerotiorum reveals insights into the genome architecture of broad host range pathogens.</title>
        <authorList>
            <person name="Derbyshire M."/>
            <person name="Denton-Giles M."/>
            <person name="Hegedus D."/>
            <person name="Seifbarghy S."/>
            <person name="Rollins J."/>
            <person name="van Kan J."/>
            <person name="Seidl M.F."/>
            <person name="Faino L."/>
            <person name="Mbengue M."/>
            <person name="Navaud O."/>
            <person name="Raffaele S."/>
            <person name="Hammond-Kosack K."/>
            <person name="Heard S."/>
            <person name="Oliver R."/>
        </authorList>
    </citation>
    <scope>NUCLEOTIDE SEQUENCE [LARGE SCALE GENOMIC DNA]</scope>
    <source>
        <strain evidence="5">ATCC 18683 / 1980 / Ss-1</strain>
    </source>
</reference>
<dbReference type="PANTHER" id="PTHR47657:SF14">
    <property type="entry name" value="ZN(2)-C6 FUNGAL-TYPE DOMAIN-CONTAINING PROTEIN"/>
    <property type="match status" value="1"/>
</dbReference>
<evidence type="ECO:0000256" key="1">
    <source>
        <dbReference type="ARBA" id="ARBA00023242"/>
    </source>
</evidence>
<evidence type="ECO:0000313" key="5">
    <source>
        <dbReference type="Proteomes" id="UP000177798"/>
    </source>
</evidence>
<dbReference type="PANTHER" id="PTHR47657">
    <property type="entry name" value="STEROL REGULATORY ELEMENT-BINDING PROTEIN ECM22"/>
    <property type="match status" value="1"/>
</dbReference>
<dbReference type="Pfam" id="PF11951">
    <property type="entry name" value="Fungal_trans_2"/>
    <property type="match status" value="1"/>
</dbReference>
<dbReference type="SUPFAM" id="SSF57701">
    <property type="entry name" value="Zn2/Cys6 DNA-binding domain"/>
    <property type="match status" value="1"/>
</dbReference>
<dbReference type="GO" id="GO:0008270">
    <property type="term" value="F:zinc ion binding"/>
    <property type="evidence" value="ECO:0007669"/>
    <property type="project" value="InterPro"/>
</dbReference>
<keyword evidence="1" id="KW-0539">Nucleus</keyword>
<dbReference type="SMART" id="SM00066">
    <property type="entry name" value="GAL4"/>
    <property type="match status" value="1"/>
</dbReference>
<evidence type="ECO:0000259" key="3">
    <source>
        <dbReference type="PROSITE" id="PS50048"/>
    </source>
</evidence>
<dbReference type="InterPro" id="IPR036864">
    <property type="entry name" value="Zn2-C6_fun-type_DNA-bd_sf"/>
</dbReference>
<dbReference type="AlphaFoldDB" id="A0A1D9PT62"/>
<dbReference type="InterPro" id="IPR052400">
    <property type="entry name" value="Zn2-C6_fungal_TF"/>
</dbReference>
<sequence>MPPRRSHKKSKAGCQRCKHRKIKCDEKHPLCGNCQKHGVSCDFADNPSSPDSPAFQPPSLSHQTSDESVAHVSSPASTNSSIMPFYRSPAQMFRGHSNTVHDRSLELKLMHHYTAATSKTLSNDESQEVAWSVNVPSLAYNSPFLMDAILAVSALHLRILQPDDRSLVRASHSYMASALAQYSSLLNRGPSESNAEALFCTAALIAFQASASRCVENGIDGDSDSGYVFPLAWFHSFQGVKTVVITSWQWLRNSEKIFPIINGQPPLILDLDPERRAFFAYLLEGIDNESRSNDAYINADTKRAYEHAVAMLNWAHQKPERARILGFAATVSRRYIELLKEQDPRALVISACFFAMTRVVDEIWWLQGVAKKEVAGIFSLLPEEWWPKMDWPMKISHFEGKLDENTWGTCWHSDGTPKREEGFNGNLISHIDMLAQILNQTAPPPD</sequence>
<dbReference type="PROSITE" id="PS50048">
    <property type="entry name" value="ZN2_CY6_FUNGAL_2"/>
    <property type="match status" value="1"/>
</dbReference>
<dbReference type="Gene3D" id="4.10.240.10">
    <property type="entry name" value="Zn(2)-C6 fungal-type DNA-binding domain"/>
    <property type="match status" value="1"/>
</dbReference>
<dbReference type="GO" id="GO:0000981">
    <property type="term" value="F:DNA-binding transcription factor activity, RNA polymerase II-specific"/>
    <property type="evidence" value="ECO:0007669"/>
    <property type="project" value="InterPro"/>
</dbReference>
<dbReference type="OrthoDB" id="3031538at2759"/>
<organism evidence="4 5">
    <name type="scientific">Sclerotinia sclerotiorum (strain ATCC 18683 / 1980 / Ss-1)</name>
    <name type="common">White mold</name>
    <name type="synonym">Whetzelinia sclerotiorum</name>
    <dbReference type="NCBI Taxonomy" id="665079"/>
    <lineage>
        <taxon>Eukaryota</taxon>
        <taxon>Fungi</taxon>
        <taxon>Dikarya</taxon>
        <taxon>Ascomycota</taxon>
        <taxon>Pezizomycotina</taxon>
        <taxon>Leotiomycetes</taxon>
        <taxon>Helotiales</taxon>
        <taxon>Sclerotiniaceae</taxon>
        <taxon>Sclerotinia</taxon>
    </lineage>
</organism>
<gene>
    <name evidence="4" type="ORF">sscle_01g006750</name>
</gene>
<proteinExistence type="predicted"/>
<dbReference type="InterPro" id="IPR021858">
    <property type="entry name" value="Fun_TF"/>
</dbReference>
<dbReference type="InterPro" id="IPR001138">
    <property type="entry name" value="Zn2Cys6_DnaBD"/>
</dbReference>
<evidence type="ECO:0000256" key="2">
    <source>
        <dbReference type="SAM" id="MobiDB-lite"/>
    </source>
</evidence>
<evidence type="ECO:0000313" key="4">
    <source>
        <dbReference type="EMBL" id="APA05905.1"/>
    </source>
</evidence>
<accession>A0A1D9PT62</accession>
<dbReference type="Pfam" id="PF00172">
    <property type="entry name" value="Zn_clus"/>
    <property type="match status" value="1"/>
</dbReference>
<dbReference type="Proteomes" id="UP000177798">
    <property type="component" value="Chromosome 1"/>
</dbReference>
<dbReference type="VEuPathDB" id="FungiDB:sscle_01g006750"/>
<feature type="region of interest" description="Disordered" evidence="2">
    <location>
        <begin position="45"/>
        <end position="78"/>
    </location>
</feature>
<name>A0A1D9PT62_SCLS1</name>
<dbReference type="PROSITE" id="PS00463">
    <property type="entry name" value="ZN2_CY6_FUNGAL_1"/>
    <property type="match status" value="1"/>
</dbReference>
<feature type="domain" description="Zn(2)-C6 fungal-type" evidence="3">
    <location>
        <begin position="13"/>
        <end position="43"/>
    </location>
</feature>